<feature type="chain" id="PRO_5024980258" evidence="2">
    <location>
        <begin position="20"/>
        <end position="196"/>
    </location>
</feature>
<feature type="signal peptide" evidence="2">
    <location>
        <begin position="1"/>
        <end position="19"/>
    </location>
</feature>
<dbReference type="RefSeq" id="WP_138989088.1">
    <property type="nucleotide sequence ID" value="NZ_CP043869.1"/>
</dbReference>
<organism evidence="3 4">
    <name type="scientific">Neptunomonas concharum</name>
    <dbReference type="NCBI Taxonomy" id="1031538"/>
    <lineage>
        <taxon>Bacteria</taxon>
        <taxon>Pseudomonadati</taxon>
        <taxon>Pseudomonadota</taxon>
        <taxon>Gammaproteobacteria</taxon>
        <taxon>Oceanospirillales</taxon>
        <taxon>Oceanospirillaceae</taxon>
        <taxon>Neptunomonas</taxon>
    </lineage>
</organism>
<dbReference type="Gene3D" id="1.25.40.10">
    <property type="entry name" value="Tetratricopeptide repeat domain"/>
    <property type="match status" value="1"/>
</dbReference>
<dbReference type="EMBL" id="CP043869">
    <property type="protein sequence ID" value="QEQ97935.1"/>
    <property type="molecule type" value="Genomic_DNA"/>
</dbReference>
<evidence type="ECO:0000313" key="3">
    <source>
        <dbReference type="EMBL" id="QEQ97935.1"/>
    </source>
</evidence>
<dbReference type="OrthoDB" id="6196966at2"/>
<dbReference type="AlphaFoldDB" id="A0A5P1RF98"/>
<accession>A0A5P1RF98</accession>
<evidence type="ECO:0000256" key="2">
    <source>
        <dbReference type="SAM" id="SignalP"/>
    </source>
</evidence>
<keyword evidence="4" id="KW-1185">Reference proteome</keyword>
<name>A0A5P1RF98_9GAMM</name>
<evidence type="ECO:0000256" key="1">
    <source>
        <dbReference type="SAM" id="MobiDB-lite"/>
    </source>
</evidence>
<dbReference type="Pfam" id="PF14559">
    <property type="entry name" value="TPR_19"/>
    <property type="match status" value="1"/>
</dbReference>
<evidence type="ECO:0000313" key="4">
    <source>
        <dbReference type="Proteomes" id="UP000324760"/>
    </source>
</evidence>
<feature type="compositionally biased region" description="Polar residues" evidence="1">
    <location>
        <begin position="37"/>
        <end position="48"/>
    </location>
</feature>
<dbReference type="InterPro" id="IPR011990">
    <property type="entry name" value="TPR-like_helical_dom_sf"/>
</dbReference>
<feature type="region of interest" description="Disordered" evidence="1">
    <location>
        <begin position="32"/>
        <end position="88"/>
    </location>
</feature>
<sequence length="196" mass="21302">MRKKTGIKLGTLGIFLVMAGCSTQNLYNTPIEDRSTSTKPLRGNNSVVTPVDPSSGVTVTPVAPTPVFRTQRDSSEPGVNSAPKTVVRSEQNPAALALLDTARQQTNSGRLRDAQTSLQRAQRISPKNPEVYYSLADTHRRLGEFLQAEQVALKGVAVAQGQNNYLRRLWLLIASIRTDTGDIEGANKAAVIAKRY</sequence>
<gene>
    <name evidence="3" type="ORF">F0U83_15110</name>
</gene>
<dbReference type="Proteomes" id="UP000324760">
    <property type="component" value="Chromosome"/>
</dbReference>
<dbReference type="KEGG" id="ncu:F0U83_15110"/>
<keyword evidence="2" id="KW-0732">Signal</keyword>
<protein>
    <submittedName>
        <fullName evidence="3">Tetratricopeptide repeat protein</fullName>
    </submittedName>
</protein>
<dbReference type="SUPFAM" id="SSF48452">
    <property type="entry name" value="TPR-like"/>
    <property type="match status" value="1"/>
</dbReference>
<proteinExistence type="predicted"/>
<dbReference type="PROSITE" id="PS51257">
    <property type="entry name" value="PROKAR_LIPOPROTEIN"/>
    <property type="match status" value="1"/>
</dbReference>
<feature type="compositionally biased region" description="Low complexity" evidence="1">
    <location>
        <begin position="57"/>
        <end position="67"/>
    </location>
</feature>
<reference evidence="3 4" key="1">
    <citation type="journal article" date="2019" name="Biochem. Eng. J.">
        <title>Metabolic engineering of the marine bacteria Neptunomonas concharum for the production of acetoin and meso-2,3-butanediol from acetate.</title>
        <authorList>
            <person name="Li W."/>
            <person name="Pu N."/>
            <person name="Liu C.-X."/>
            <person name="Yuan Q.-P."/>
            <person name="Li Z.-J."/>
        </authorList>
    </citation>
    <scope>NUCLEOTIDE SEQUENCE [LARGE SCALE GENOMIC DNA]</scope>
    <source>
        <strain evidence="3 4">JCM17730</strain>
    </source>
</reference>